<reference evidence="1 2" key="1">
    <citation type="journal article" date="2022" name="Plant J.">
        <title>Strategies of tolerance reflected in two North American maple genomes.</title>
        <authorList>
            <person name="McEvoy S.L."/>
            <person name="Sezen U.U."/>
            <person name="Trouern-Trend A."/>
            <person name="McMahon S.M."/>
            <person name="Schaberg P.G."/>
            <person name="Yang J."/>
            <person name="Wegrzyn J.L."/>
            <person name="Swenson N.G."/>
        </authorList>
    </citation>
    <scope>NUCLEOTIDE SEQUENCE [LARGE SCALE GENOMIC DNA]</scope>
    <source>
        <strain evidence="1">91603</strain>
    </source>
</reference>
<dbReference type="AlphaFoldDB" id="A0AAD5JPB5"/>
<name>A0AAD5JPB5_ACENE</name>
<sequence length="100" mass="11176">MRNALAEERSRRGRFFGKNLRISRERGNKPHAMGHEKECHLGLDNAGLTVLGSEDTAEEIFEVDRKVFGLRDPVLDRVTILCLEVISSKVCTCYGTQVAG</sequence>
<dbReference type="Proteomes" id="UP001064489">
    <property type="component" value="Chromosome 13"/>
</dbReference>
<organism evidence="1 2">
    <name type="scientific">Acer negundo</name>
    <name type="common">Box elder</name>
    <dbReference type="NCBI Taxonomy" id="4023"/>
    <lineage>
        <taxon>Eukaryota</taxon>
        <taxon>Viridiplantae</taxon>
        <taxon>Streptophyta</taxon>
        <taxon>Embryophyta</taxon>
        <taxon>Tracheophyta</taxon>
        <taxon>Spermatophyta</taxon>
        <taxon>Magnoliopsida</taxon>
        <taxon>eudicotyledons</taxon>
        <taxon>Gunneridae</taxon>
        <taxon>Pentapetalae</taxon>
        <taxon>rosids</taxon>
        <taxon>malvids</taxon>
        <taxon>Sapindales</taxon>
        <taxon>Sapindaceae</taxon>
        <taxon>Hippocastanoideae</taxon>
        <taxon>Acereae</taxon>
        <taxon>Acer</taxon>
    </lineage>
</organism>
<accession>A0AAD5JPB5</accession>
<gene>
    <name evidence="1" type="ORF">LWI28_005191</name>
</gene>
<protein>
    <submittedName>
        <fullName evidence="1">Uncharacterized protein</fullName>
    </submittedName>
</protein>
<keyword evidence="2" id="KW-1185">Reference proteome</keyword>
<evidence type="ECO:0000313" key="1">
    <source>
        <dbReference type="EMBL" id="KAI9197820.1"/>
    </source>
</evidence>
<comment type="caution">
    <text evidence="1">The sequence shown here is derived from an EMBL/GenBank/DDBJ whole genome shotgun (WGS) entry which is preliminary data.</text>
</comment>
<evidence type="ECO:0000313" key="2">
    <source>
        <dbReference type="Proteomes" id="UP001064489"/>
    </source>
</evidence>
<dbReference type="EMBL" id="JAJSOW010000002">
    <property type="protein sequence ID" value="KAI9197820.1"/>
    <property type="molecule type" value="Genomic_DNA"/>
</dbReference>
<proteinExistence type="predicted"/>